<protein>
    <submittedName>
        <fullName evidence="1">Uncharacterized protein</fullName>
    </submittedName>
</protein>
<organism evidence="1 2">
    <name type="scientific">Trifolium pratense</name>
    <name type="common">Red clover</name>
    <dbReference type="NCBI Taxonomy" id="57577"/>
    <lineage>
        <taxon>Eukaryota</taxon>
        <taxon>Viridiplantae</taxon>
        <taxon>Streptophyta</taxon>
        <taxon>Embryophyta</taxon>
        <taxon>Tracheophyta</taxon>
        <taxon>Spermatophyta</taxon>
        <taxon>Magnoliopsida</taxon>
        <taxon>eudicotyledons</taxon>
        <taxon>Gunneridae</taxon>
        <taxon>Pentapetalae</taxon>
        <taxon>rosids</taxon>
        <taxon>fabids</taxon>
        <taxon>Fabales</taxon>
        <taxon>Fabaceae</taxon>
        <taxon>Papilionoideae</taxon>
        <taxon>50 kb inversion clade</taxon>
        <taxon>NPAAA clade</taxon>
        <taxon>Hologalegina</taxon>
        <taxon>IRL clade</taxon>
        <taxon>Trifolieae</taxon>
        <taxon>Trifolium</taxon>
    </lineage>
</organism>
<keyword evidence="2" id="KW-1185">Reference proteome</keyword>
<reference evidence="1" key="1">
    <citation type="submission" date="2023-10" db="EMBL/GenBank/DDBJ databases">
        <authorList>
            <person name="Rodriguez Cubillos JULIANA M."/>
            <person name="De Vega J."/>
        </authorList>
    </citation>
    <scope>NUCLEOTIDE SEQUENCE</scope>
</reference>
<evidence type="ECO:0000313" key="2">
    <source>
        <dbReference type="Proteomes" id="UP001177021"/>
    </source>
</evidence>
<name>A0ACB0KJY2_TRIPR</name>
<dbReference type="Proteomes" id="UP001177021">
    <property type="component" value="Unassembled WGS sequence"/>
</dbReference>
<sequence length="89" mass="10149">MGFVKGRCNSIFTGVLLWYYPPVPTANNLVFVLLFIAFQKTLDIFAPPKNHKSLLLPENRPVCVTKLPEDCHYELEVKICGGKFNFQMS</sequence>
<evidence type="ECO:0000313" key="1">
    <source>
        <dbReference type="EMBL" id="CAJ2656772.1"/>
    </source>
</evidence>
<comment type="caution">
    <text evidence="1">The sequence shown here is derived from an EMBL/GenBank/DDBJ whole genome shotgun (WGS) entry which is preliminary data.</text>
</comment>
<dbReference type="EMBL" id="CASHSV030000237">
    <property type="protein sequence ID" value="CAJ2656772.1"/>
    <property type="molecule type" value="Genomic_DNA"/>
</dbReference>
<gene>
    <name evidence="1" type="ORF">MILVUS5_LOCUS23439</name>
</gene>
<proteinExistence type="predicted"/>
<accession>A0ACB0KJY2</accession>